<reference evidence="1" key="1">
    <citation type="submission" date="2021-03" db="EMBL/GenBank/DDBJ databases">
        <title>Draft genome sequence of rust myrtle Austropuccinia psidii MF-1, a brazilian biotype.</title>
        <authorList>
            <person name="Quecine M.C."/>
            <person name="Pachon D.M.R."/>
            <person name="Bonatelli M.L."/>
            <person name="Correr F.H."/>
            <person name="Franceschini L.M."/>
            <person name="Leite T.F."/>
            <person name="Margarido G.R.A."/>
            <person name="Almeida C.A."/>
            <person name="Ferrarezi J.A."/>
            <person name="Labate C.A."/>
        </authorList>
    </citation>
    <scope>NUCLEOTIDE SEQUENCE</scope>
    <source>
        <strain evidence="1">MF-1</strain>
    </source>
</reference>
<proteinExistence type="predicted"/>
<accession>A0A9Q3CFR7</accession>
<organism evidence="1 2">
    <name type="scientific">Austropuccinia psidii MF-1</name>
    <dbReference type="NCBI Taxonomy" id="1389203"/>
    <lineage>
        <taxon>Eukaryota</taxon>
        <taxon>Fungi</taxon>
        <taxon>Dikarya</taxon>
        <taxon>Basidiomycota</taxon>
        <taxon>Pucciniomycotina</taxon>
        <taxon>Pucciniomycetes</taxon>
        <taxon>Pucciniales</taxon>
        <taxon>Sphaerophragmiaceae</taxon>
        <taxon>Austropuccinia</taxon>
    </lineage>
</organism>
<evidence type="ECO:0000313" key="1">
    <source>
        <dbReference type="EMBL" id="MBW0481740.1"/>
    </source>
</evidence>
<sequence length="181" mass="20965">MPPDTANKNLCKHTQDAQTFLWRKLLHSGQKLSGQPLPKLGEPALSHQGKELQECIREDDFHWVNYERDNIPHRKGNIRINPEFVVLDDAHIQGFLLGTDYQRMYGIDIYNSKSRNITIGTNKGKKLSLDIYQISTQDPLEELQNKFREGQFSTTLFSKQNLSLLKMLRKNRPAFSIVEEP</sequence>
<name>A0A9Q3CFR7_9BASI</name>
<keyword evidence="2" id="KW-1185">Reference proteome</keyword>
<dbReference type="AlphaFoldDB" id="A0A9Q3CFR7"/>
<protein>
    <submittedName>
        <fullName evidence="1">Uncharacterized protein</fullName>
    </submittedName>
</protein>
<comment type="caution">
    <text evidence="1">The sequence shown here is derived from an EMBL/GenBank/DDBJ whole genome shotgun (WGS) entry which is preliminary data.</text>
</comment>
<dbReference type="Proteomes" id="UP000765509">
    <property type="component" value="Unassembled WGS sequence"/>
</dbReference>
<gene>
    <name evidence="1" type="ORF">O181_021455</name>
</gene>
<evidence type="ECO:0000313" key="2">
    <source>
        <dbReference type="Proteomes" id="UP000765509"/>
    </source>
</evidence>
<dbReference type="EMBL" id="AVOT02006496">
    <property type="protein sequence ID" value="MBW0481740.1"/>
    <property type="molecule type" value="Genomic_DNA"/>
</dbReference>